<dbReference type="InterPro" id="IPR001036">
    <property type="entry name" value="Acrflvin-R"/>
</dbReference>
<feature type="transmembrane region" description="Helical" evidence="1">
    <location>
        <begin position="894"/>
        <end position="914"/>
    </location>
</feature>
<dbReference type="SUPFAM" id="SSF82866">
    <property type="entry name" value="Multidrug efflux transporter AcrB transmembrane domain"/>
    <property type="match status" value="2"/>
</dbReference>
<feature type="transmembrane region" description="Helical" evidence="1">
    <location>
        <begin position="920"/>
        <end position="945"/>
    </location>
</feature>
<dbReference type="Gene3D" id="3.30.70.1440">
    <property type="entry name" value="Multidrug efflux transporter AcrB pore domain"/>
    <property type="match status" value="1"/>
</dbReference>
<dbReference type="Proteomes" id="UP000298517">
    <property type="component" value="Unassembled WGS sequence"/>
</dbReference>
<dbReference type="GO" id="GO:0042910">
    <property type="term" value="F:xenobiotic transmembrane transporter activity"/>
    <property type="evidence" value="ECO:0007669"/>
    <property type="project" value="TreeGrafter"/>
</dbReference>
<name>A0A4Y8AVX2_9FLAO</name>
<feature type="transmembrane region" description="Helical" evidence="1">
    <location>
        <begin position="460"/>
        <end position="483"/>
    </location>
</feature>
<feature type="transmembrane region" description="Helical" evidence="1">
    <location>
        <begin position="382"/>
        <end position="407"/>
    </location>
</feature>
<dbReference type="Gene3D" id="1.20.1640.10">
    <property type="entry name" value="Multidrug efflux transporter AcrB transmembrane domain"/>
    <property type="match status" value="2"/>
</dbReference>
<dbReference type="GO" id="GO:0005886">
    <property type="term" value="C:plasma membrane"/>
    <property type="evidence" value="ECO:0007669"/>
    <property type="project" value="TreeGrafter"/>
</dbReference>
<dbReference type="OrthoDB" id="9757876at2"/>
<reference evidence="2 3" key="1">
    <citation type="journal article" date="2011" name="J. Microbiol.">
        <title>Gramella jeungdoensis sp. nov., isolated from a solar saltern in Korea.</title>
        <authorList>
            <person name="Joung Y."/>
            <person name="Kim H."/>
            <person name="Jang T."/>
            <person name="Ahn T.S."/>
            <person name="Joh K."/>
        </authorList>
    </citation>
    <scope>NUCLEOTIDE SEQUENCE [LARGE SCALE GENOMIC DNA]</scope>
    <source>
        <strain evidence="2 3">KCTC 23123</strain>
    </source>
</reference>
<feature type="transmembrane region" description="Helical" evidence="1">
    <location>
        <begin position="997"/>
        <end position="1022"/>
    </location>
</feature>
<keyword evidence="1" id="KW-0812">Transmembrane</keyword>
<dbReference type="Gene3D" id="3.30.2090.10">
    <property type="entry name" value="Multidrug efflux transporter AcrB TolC docking domain, DN and DC subdomains"/>
    <property type="match status" value="2"/>
</dbReference>
<feature type="transmembrane region" description="Helical" evidence="1">
    <location>
        <begin position="330"/>
        <end position="349"/>
    </location>
</feature>
<keyword evidence="1" id="KW-0472">Membrane</keyword>
<feature type="transmembrane region" description="Helical" evidence="1">
    <location>
        <begin position="427"/>
        <end position="448"/>
    </location>
</feature>
<dbReference type="PANTHER" id="PTHR32063:SF33">
    <property type="entry name" value="RND SUPERFAMILY EFFLUX PUMP PERMEASE COMPONENT"/>
    <property type="match status" value="1"/>
</dbReference>
<keyword evidence="3" id="KW-1185">Reference proteome</keyword>
<gene>
    <name evidence="2" type="ORF">E2488_02275</name>
</gene>
<dbReference type="RefSeq" id="WP_134246706.1">
    <property type="nucleotide sequence ID" value="NZ_SNQI01000001.1"/>
</dbReference>
<accession>A0A4Y8AVX2</accession>
<dbReference type="SUPFAM" id="SSF82714">
    <property type="entry name" value="Multidrug efflux transporter AcrB TolC docking domain, DN and DC subdomains"/>
    <property type="match status" value="2"/>
</dbReference>
<feature type="transmembrane region" description="Helical" evidence="1">
    <location>
        <begin position="871"/>
        <end position="887"/>
    </location>
</feature>
<evidence type="ECO:0000256" key="1">
    <source>
        <dbReference type="SAM" id="Phobius"/>
    </source>
</evidence>
<feature type="transmembrane region" description="Helical" evidence="1">
    <location>
        <begin position="356"/>
        <end position="376"/>
    </location>
</feature>
<dbReference type="Gene3D" id="3.30.70.1320">
    <property type="entry name" value="Multidrug efflux transporter AcrB pore domain like"/>
    <property type="match status" value="1"/>
</dbReference>
<dbReference type="SUPFAM" id="SSF82693">
    <property type="entry name" value="Multidrug efflux transporter AcrB pore domain, PN1, PN2, PC1 and PC2 subdomains"/>
    <property type="match status" value="2"/>
</dbReference>
<keyword evidence="1" id="KW-1133">Transmembrane helix</keyword>
<dbReference type="PANTHER" id="PTHR32063">
    <property type="match status" value="1"/>
</dbReference>
<dbReference type="InterPro" id="IPR027463">
    <property type="entry name" value="AcrB_DN_DC_subdom"/>
</dbReference>
<dbReference type="Pfam" id="PF00873">
    <property type="entry name" value="ACR_tran"/>
    <property type="match status" value="1"/>
</dbReference>
<feature type="transmembrane region" description="Helical" evidence="1">
    <location>
        <begin position="966"/>
        <end position="985"/>
    </location>
</feature>
<dbReference type="Gene3D" id="3.30.70.1430">
    <property type="entry name" value="Multidrug efflux transporter AcrB pore domain"/>
    <property type="match status" value="2"/>
</dbReference>
<feature type="transmembrane region" description="Helical" evidence="1">
    <location>
        <begin position="533"/>
        <end position="554"/>
    </location>
</feature>
<evidence type="ECO:0000313" key="3">
    <source>
        <dbReference type="Proteomes" id="UP000298517"/>
    </source>
</evidence>
<dbReference type="PRINTS" id="PR00702">
    <property type="entry name" value="ACRIFLAVINRP"/>
</dbReference>
<dbReference type="AlphaFoldDB" id="A0A4Y8AVX2"/>
<feature type="transmembrane region" description="Helical" evidence="1">
    <location>
        <begin position="12"/>
        <end position="33"/>
    </location>
</feature>
<protein>
    <submittedName>
        <fullName evidence="2">Efflux RND transporter permease subunit</fullName>
    </submittedName>
</protein>
<evidence type="ECO:0000313" key="2">
    <source>
        <dbReference type="EMBL" id="TEW76696.1"/>
    </source>
</evidence>
<comment type="caution">
    <text evidence="2">The sequence shown here is derived from an EMBL/GenBank/DDBJ whole genome shotgun (WGS) entry which is preliminary data.</text>
</comment>
<sequence length="1059" mass="116776">MKKVITYFIKYPVAVNIFIIAFIIFGIFGVLSMKSSFFPLTDSDSISVSVSYPGASPEEMEEGIVLKIEDNLKGIVGVDRVTSVSRENSASISIEVEKGKDIDVVLADVKNAVDRVPSFPSGMEPAVISKIESVRQTISFTVSGDNLPLATLKQYGRTIENDIRAMEGISQVALTGFPAEEIDIAIKESDLRAYNISFQEVAQAVSNANILISGGNIKTTDEDYLIRARNKKYQGLELLNIPVKSDNSGNIIRLSDVATVKDTWSETPDRSYFNGEAALNISITNTNNEDLIKSASIVNEYIDKFNQQYNNVKINVASDSSVTLIQRTELLVKNGVIGILLVLFFLSLFLNPRLAFWVAAGLPISFFGMFVFAPILDITINVLSLFGMIIVIGILVDDGIVIGENIYNHYEKGKSPIRAAIDGTLEVIPPIVSAIITTILAFSTFYFLDGRIGKFFGEVSSVVILTLAISLIEALIILPAHIAHSKALVRKEKKKTKINQIFSAINRKSESFLFLIRDKLYAPFLKFFLRNKIAGFAIPIALLIFTIFSIKGGIIKTDFFPKIASDRVAINLTMPQGTNEKITDSIISEIEKAVWLVSEEYTEKQSDNQRVVQNVIKRIGPGTSNASLTVNLLPGESREFSSPEITNSIREKAGTFYGTESLTYGSGGRFGGSPVAVSLLGNNIKELKAAKEELKTALSLDPELKDISDNDPQGIKEVQIKLKNDAYILGLNLQTVMSQVRAGFFGYQAQRFQRGQDEIKVWVRYLKEDRSSIKDLDNMWIITPTGNRVPFGEIATYTIQRGEVAINHLAGKREIQVNADLKDPEGSAVDAIENIKTTVIPEILSKYPTVSAIYEGQNREAQKTSSSASKTFPIILLLIYITIAFTFRSYDQPLLLMIMIPFSLIGVGWGHWIHGFPINVLSALGIIALIGILVNDGLVLIGKVNSNLKQGLKYDQALFKAGISRFRAIFLTSLTTIAGLAPLLLEKSRQAQFLKPMALSISYGIGIATILTLVMLPLLLSLGNSIKVFLKWLRTGEKVTKEEVERAIIESNIKEDELY</sequence>
<dbReference type="EMBL" id="SNQI01000001">
    <property type="protein sequence ID" value="TEW76696.1"/>
    <property type="molecule type" value="Genomic_DNA"/>
</dbReference>
<proteinExistence type="predicted"/>
<organism evidence="2 3">
    <name type="scientific">Gramella jeungdoensis</name>
    <dbReference type="NCBI Taxonomy" id="708091"/>
    <lineage>
        <taxon>Bacteria</taxon>
        <taxon>Pseudomonadati</taxon>
        <taxon>Bacteroidota</taxon>
        <taxon>Flavobacteriia</taxon>
        <taxon>Flavobacteriales</taxon>
        <taxon>Flavobacteriaceae</taxon>
        <taxon>Christiangramia</taxon>
    </lineage>
</organism>